<dbReference type="EMBL" id="REGN01000630">
    <property type="protein sequence ID" value="RNA40574.1"/>
    <property type="molecule type" value="Genomic_DNA"/>
</dbReference>
<organism evidence="1 2">
    <name type="scientific">Brachionus plicatilis</name>
    <name type="common">Marine rotifer</name>
    <name type="synonym">Brachionus muelleri</name>
    <dbReference type="NCBI Taxonomy" id="10195"/>
    <lineage>
        <taxon>Eukaryota</taxon>
        <taxon>Metazoa</taxon>
        <taxon>Spiralia</taxon>
        <taxon>Gnathifera</taxon>
        <taxon>Rotifera</taxon>
        <taxon>Eurotatoria</taxon>
        <taxon>Monogononta</taxon>
        <taxon>Pseudotrocha</taxon>
        <taxon>Ploima</taxon>
        <taxon>Brachionidae</taxon>
        <taxon>Brachionus</taxon>
    </lineage>
</organism>
<dbReference type="Proteomes" id="UP000276133">
    <property type="component" value="Unassembled WGS sequence"/>
</dbReference>
<evidence type="ECO:0000313" key="1">
    <source>
        <dbReference type="EMBL" id="RNA40574.1"/>
    </source>
</evidence>
<evidence type="ECO:0000313" key="2">
    <source>
        <dbReference type="Proteomes" id="UP000276133"/>
    </source>
</evidence>
<comment type="caution">
    <text evidence="1">The sequence shown here is derived from an EMBL/GenBank/DDBJ whole genome shotgun (WGS) entry which is preliminary data.</text>
</comment>
<name>A0A3M7SXQ1_BRAPC</name>
<gene>
    <name evidence="1" type="ORF">BpHYR1_004151</name>
</gene>
<dbReference type="AlphaFoldDB" id="A0A3M7SXQ1"/>
<keyword evidence="2" id="KW-1185">Reference proteome</keyword>
<reference evidence="1 2" key="1">
    <citation type="journal article" date="2018" name="Sci. Rep.">
        <title>Genomic signatures of local adaptation to the degree of environmental predictability in rotifers.</title>
        <authorList>
            <person name="Franch-Gras L."/>
            <person name="Hahn C."/>
            <person name="Garcia-Roger E.M."/>
            <person name="Carmona M.J."/>
            <person name="Serra M."/>
            <person name="Gomez A."/>
        </authorList>
    </citation>
    <scope>NUCLEOTIDE SEQUENCE [LARGE SCALE GENOMIC DNA]</scope>
    <source>
        <strain evidence="1">HYR1</strain>
    </source>
</reference>
<accession>A0A3M7SXQ1</accession>
<protein>
    <submittedName>
        <fullName evidence="1">Uncharacterized protein</fullName>
    </submittedName>
</protein>
<sequence length="67" mass="7797">MKRSTDATNVDNTSLFTVEKYTEESVIYWKRKNSKENSDSGYHIRVRLVRASFSDLSLVQYSKLTTT</sequence>
<proteinExistence type="predicted"/>